<reference evidence="2" key="1">
    <citation type="journal article" date="2023" name="Mol. Phylogenet. Evol.">
        <title>Genome-scale phylogeny and comparative genomics of the fungal order Sordariales.</title>
        <authorList>
            <person name="Hensen N."/>
            <person name="Bonometti L."/>
            <person name="Westerberg I."/>
            <person name="Brannstrom I.O."/>
            <person name="Guillou S."/>
            <person name="Cros-Aarteil S."/>
            <person name="Calhoun S."/>
            <person name="Haridas S."/>
            <person name="Kuo A."/>
            <person name="Mondo S."/>
            <person name="Pangilinan J."/>
            <person name="Riley R."/>
            <person name="LaButti K."/>
            <person name="Andreopoulos B."/>
            <person name="Lipzen A."/>
            <person name="Chen C."/>
            <person name="Yan M."/>
            <person name="Daum C."/>
            <person name="Ng V."/>
            <person name="Clum A."/>
            <person name="Steindorff A."/>
            <person name="Ohm R.A."/>
            <person name="Martin F."/>
            <person name="Silar P."/>
            <person name="Natvig D.O."/>
            <person name="Lalanne C."/>
            <person name="Gautier V."/>
            <person name="Ament-Velasquez S.L."/>
            <person name="Kruys A."/>
            <person name="Hutchinson M.I."/>
            <person name="Powell A.J."/>
            <person name="Barry K."/>
            <person name="Miller A.N."/>
            <person name="Grigoriev I.V."/>
            <person name="Debuchy R."/>
            <person name="Gladieux P."/>
            <person name="Hiltunen Thoren M."/>
            <person name="Johannesson H."/>
        </authorList>
    </citation>
    <scope>NUCLEOTIDE SEQUENCE</scope>
    <source>
        <strain evidence="2">CBS 538.74</strain>
    </source>
</reference>
<feature type="region of interest" description="Disordered" evidence="1">
    <location>
        <begin position="168"/>
        <end position="246"/>
    </location>
</feature>
<accession>A0AAN6ZYD6</accession>
<feature type="compositionally biased region" description="Polar residues" evidence="1">
    <location>
        <begin position="172"/>
        <end position="202"/>
    </location>
</feature>
<evidence type="ECO:0000313" key="3">
    <source>
        <dbReference type="Proteomes" id="UP001302745"/>
    </source>
</evidence>
<feature type="region of interest" description="Disordered" evidence="1">
    <location>
        <begin position="314"/>
        <end position="336"/>
    </location>
</feature>
<evidence type="ECO:0000256" key="1">
    <source>
        <dbReference type="SAM" id="MobiDB-lite"/>
    </source>
</evidence>
<name>A0AAN6ZYD6_9PEZI</name>
<keyword evidence="3" id="KW-1185">Reference proteome</keyword>
<dbReference type="EMBL" id="MU856903">
    <property type="protein sequence ID" value="KAK4154778.1"/>
    <property type="molecule type" value="Genomic_DNA"/>
</dbReference>
<reference evidence="2" key="2">
    <citation type="submission" date="2023-05" db="EMBL/GenBank/DDBJ databases">
        <authorList>
            <consortium name="Lawrence Berkeley National Laboratory"/>
            <person name="Steindorff A."/>
            <person name="Hensen N."/>
            <person name="Bonometti L."/>
            <person name="Westerberg I."/>
            <person name="Brannstrom I.O."/>
            <person name="Guillou S."/>
            <person name="Cros-Aarteil S."/>
            <person name="Calhoun S."/>
            <person name="Haridas S."/>
            <person name="Kuo A."/>
            <person name="Mondo S."/>
            <person name="Pangilinan J."/>
            <person name="Riley R."/>
            <person name="Labutti K."/>
            <person name="Andreopoulos B."/>
            <person name="Lipzen A."/>
            <person name="Chen C."/>
            <person name="Yanf M."/>
            <person name="Daum C."/>
            <person name="Ng V."/>
            <person name="Clum A."/>
            <person name="Ohm R."/>
            <person name="Martin F."/>
            <person name="Silar P."/>
            <person name="Natvig D."/>
            <person name="Lalanne C."/>
            <person name="Gautier V."/>
            <person name="Ament-Velasquez S.L."/>
            <person name="Kruys A."/>
            <person name="Hutchinson M.I."/>
            <person name="Powell A.J."/>
            <person name="Barry K."/>
            <person name="Miller A.N."/>
            <person name="Grigoriev I.V."/>
            <person name="Debuchy R."/>
            <person name="Gladieux P."/>
            <person name="Thoren M.H."/>
            <person name="Johannesson H."/>
        </authorList>
    </citation>
    <scope>NUCLEOTIDE SEQUENCE</scope>
    <source>
        <strain evidence="2">CBS 538.74</strain>
    </source>
</reference>
<sequence length="497" mass="54756">MRASQSTSTTRRTILRFDLASISIDDRPNVYKKPQLVLKPQLELAPRRPYTGSRPRMPVWRHFLMVHVKDKADELVKLDLDTFKPSQVDVNTVLRHSITCLFSSCALLFRYSMGKENGSSTLSITLQKPSDLDTVLRELGALSINVEHEQTSRQHSLVHGTVPSELWAPPGQSVSQIPRSFSNPRQLNNSSPPLASGPNSQGGYPAYLETHPYGTLLQRPPSHPLGQSASALQPGQRPWSPAFVPSRPATTLGVPGILGEGIYKVSKIGSTVSSRPRVRRTSTILEQQGHGLYTVSRHFDKTLSRADILHSSGSRHLGRGLSSGLPGADAVAPRTPSALEGVQSNMQHQPRLRRLRTTNDTLNPSLPAGLDDTQHQTFLSSVAEQNTGSAFSQPEPVSRDAGSIDDAHLFSSSPTLIDSSMRQGMENDWLLRVSQIQHQGLCEANRVWDDFMERGGSEVALAESSEDAAYVLSKLEDDFTRRWEGVVAATTRRMREI</sequence>
<feature type="compositionally biased region" description="Low complexity" evidence="1">
    <location>
        <begin position="314"/>
        <end position="325"/>
    </location>
</feature>
<evidence type="ECO:0000313" key="2">
    <source>
        <dbReference type="EMBL" id="KAK4154778.1"/>
    </source>
</evidence>
<protein>
    <submittedName>
        <fullName evidence="2">Uncharacterized protein</fullName>
    </submittedName>
</protein>
<gene>
    <name evidence="2" type="ORF">C8A00DRAFT_42519</name>
</gene>
<organism evidence="2 3">
    <name type="scientific">Chaetomidium leptoderma</name>
    <dbReference type="NCBI Taxonomy" id="669021"/>
    <lineage>
        <taxon>Eukaryota</taxon>
        <taxon>Fungi</taxon>
        <taxon>Dikarya</taxon>
        <taxon>Ascomycota</taxon>
        <taxon>Pezizomycotina</taxon>
        <taxon>Sordariomycetes</taxon>
        <taxon>Sordariomycetidae</taxon>
        <taxon>Sordariales</taxon>
        <taxon>Chaetomiaceae</taxon>
        <taxon>Chaetomidium</taxon>
    </lineage>
</organism>
<proteinExistence type="predicted"/>
<dbReference type="AlphaFoldDB" id="A0AAN6ZYD6"/>
<comment type="caution">
    <text evidence="2">The sequence shown here is derived from an EMBL/GenBank/DDBJ whole genome shotgun (WGS) entry which is preliminary data.</text>
</comment>
<dbReference type="Proteomes" id="UP001302745">
    <property type="component" value="Unassembled WGS sequence"/>
</dbReference>